<dbReference type="InterPro" id="IPR025682">
    <property type="entry name" value="CpXC_dom"/>
</dbReference>
<name>A0A7T1P5V3_STRSU</name>
<dbReference type="AlphaFoldDB" id="A0A7T1P5V3"/>
<evidence type="ECO:0000259" key="1">
    <source>
        <dbReference type="Pfam" id="PF14353"/>
    </source>
</evidence>
<reference evidence="2 3" key="1">
    <citation type="submission" date="2020-12" db="EMBL/GenBank/DDBJ databases">
        <title>Nonconservative transfer and diversity of a new family of integrative and conjugative elements associated with antibiotic resistance in zoonotic pathogen Streptococcus suis.</title>
        <authorList>
            <person name="Huang J."/>
        </authorList>
    </citation>
    <scope>NUCLEOTIDE SEQUENCE [LARGE SCALE GENOMIC DNA]</scope>
    <source>
        <strain evidence="2 3">YZDH1</strain>
    </source>
</reference>
<organism evidence="2 3">
    <name type="scientific">Streptococcus suis</name>
    <dbReference type="NCBI Taxonomy" id="1307"/>
    <lineage>
        <taxon>Bacteria</taxon>
        <taxon>Bacillati</taxon>
        <taxon>Bacillota</taxon>
        <taxon>Bacilli</taxon>
        <taxon>Lactobacillales</taxon>
        <taxon>Streptococcaceae</taxon>
        <taxon>Streptococcus</taxon>
    </lineage>
</organism>
<sequence>MMKRKSRMTTIFLTKTNCTNCGKQSTFERFDRVYAVKTPEIVSAILDWDFFKFTCHNCNYMVLIDYPTVVVDEEQKTIIQYCADGNVDVLSIQICSLISEGINLSEYRIRVVSDIESFVEKVQIVSAGYDDRAIELMKYMNSPLEDGDIQFNYEHMVFTKVGHESYQFMFINNQIAVASLDFSQEQYEYFLANVKDFETNSFYIDSRWAESFSRTSLA</sequence>
<proteinExistence type="predicted"/>
<gene>
    <name evidence="2" type="ORF">I5V48_07280</name>
</gene>
<protein>
    <submittedName>
        <fullName evidence="2">CpXC domain-containing protein</fullName>
    </submittedName>
</protein>
<dbReference type="Proteomes" id="UP000594569">
    <property type="component" value="Chromosome"/>
</dbReference>
<feature type="domain" description="CpXC" evidence="1">
    <location>
        <begin position="17"/>
        <end position="138"/>
    </location>
</feature>
<evidence type="ECO:0000313" key="2">
    <source>
        <dbReference type="EMBL" id="QPO25800.1"/>
    </source>
</evidence>
<dbReference type="EMBL" id="CP065430">
    <property type="protein sequence ID" value="QPO25800.1"/>
    <property type="molecule type" value="Genomic_DNA"/>
</dbReference>
<accession>A0A7T1P5V3</accession>
<evidence type="ECO:0000313" key="3">
    <source>
        <dbReference type="Proteomes" id="UP000594569"/>
    </source>
</evidence>
<dbReference type="Pfam" id="PF14353">
    <property type="entry name" value="CpXC"/>
    <property type="match status" value="1"/>
</dbReference>